<dbReference type="EnsemblMetazoa" id="CJA42737.1">
    <property type="protein sequence ID" value="CJA42737.1"/>
    <property type="gene ID" value="WBGene00218585"/>
</dbReference>
<proteinExistence type="predicted"/>
<dbReference type="Proteomes" id="UP000005237">
    <property type="component" value="Unassembled WGS sequence"/>
</dbReference>
<reference evidence="3" key="1">
    <citation type="submission" date="2010-08" db="EMBL/GenBank/DDBJ databases">
        <authorList>
            <consortium name="Caenorhabditis japonica Sequencing Consortium"/>
            <person name="Wilson R.K."/>
        </authorList>
    </citation>
    <scope>NUCLEOTIDE SEQUENCE [LARGE SCALE GENOMIC DNA]</scope>
    <source>
        <strain evidence="3">DF5081</strain>
    </source>
</reference>
<name>A0A8R1ETW8_CAEJA</name>
<reference evidence="2" key="2">
    <citation type="submission" date="2022-06" db="UniProtKB">
        <authorList>
            <consortium name="EnsemblMetazoa"/>
        </authorList>
    </citation>
    <scope>IDENTIFICATION</scope>
    <source>
        <strain evidence="2">DF5081</strain>
    </source>
</reference>
<evidence type="ECO:0000256" key="1">
    <source>
        <dbReference type="SAM" id="MobiDB-lite"/>
    </source>
</evidence>
<feature type="compositionally biased region" description="Basic residues" evidence="1">
    <location>
        <begin position="87"/>
        <end position="101"/>
    </location>
</feature>
<sequence length="101" mass="11549">MGTQYESDSSSEDQMAHPEEQNACPAHDDRSTSTLFPSRSSSTTPPKRPSTTVSDTNRRPSIDTPSRQRPVSPKVIQPMEIEDTIPRNRRRIRRKPVRFQN</sequence>
<accession>A0A8R1ETW8</accession>
<feature type="compositionally biased region" description="Low complexity" evidence="1">
    <location>
        <begin position="32"/>
        <end position="54"/>
    </location>
</feature>
<feature type="region of interest" description="Disordered" evidence="1">
    <location>
        <begin position="1"/>
        <end position="101"/>
    </location>
</feature>
<keyword evidence="3" id="KW-1185">Reference proteome</keyword>
<evidence type="ECO:0000313" key="2">
    <source>
        <dbReference type="EnsemblMetazoa" id="CJA42737.1"/>
    </source>
</evidence>
<organism evidence="2 3">
    <name type="scientific">Caenorhabditis japonica</name>
    <dbReference type="NCBI Taxonomy" id="281687"/>
    <lineage>
        <taxon>Eukaryota</taxon>
        <taxon>Metazoa</taxon>
        <taxon>Ecdysozoa</taxon>
        <taxon>Nematoda</taxon>
        <taxon>Chromadorea</taxon>
        <taxon>Rhabditida</taxon>
        <taxon>Rhabditina</taxon>
        <taxon>Rhabditomorpha</taxon>
        <taxon>Rhabditoidea</taxon>
        <taxon>Rhabditidae</taxon>
        <taxon>Peloderinae</taxon>
        <taxon>Caenorhabditis</taxon>
    </lineage>
</organism>
<protein>
    <submittedName>
        <fullName evidence="2">Uncharacterized protein</fullName>
    </submittedName>
</protein>
<feature type="compositionally biased region" description="Basic and acidic residues" evidence="1">
    <location>
        <begin position="14"/>
        <end position="31"/>
    </location>
</feature>
<evidence type="ECO:0000313" key="3">
    <source>
        <dbReference type="Proteomes" id="UP000005237"/>
    </source>
</evidence>
<dbReference type="AlphaFoldDB" id="A0A8R1ETW8"/>